<dbReference type="GO" id="GO:0016787">
    <property type="term" value="F:hydrolase activity"/>
    <property type="evidence" value="ECO:0007669"/>
    <property type="project" value="UniProtKB-KW"/>
</dbReference>
<feature type="domain" description="Amidohydrolase-related" evidence="9">
    <location>
        <begin position="6"/>
        <end position="291"/>
    </location>
</feature>
<keyword evidence="2" id="KW-0479">Metal-binding</keyword>
<dbReference type="InterPro" id="IPR032466">
    <property type="entry name" value="Metal_Hydrolase"/>
</dbReference>
<protein>
    <recommendedName>
        <fullName evidence="7">6-methylsalicylate decarboxylase</fullName>
        <ecNumber evidence="7">4.1.1.52</ecNumber>
    </recommendedName>
</protein>
<evidence type="ECO:0000256" key="2">
    <source>
        <dbReference type="ARBA" id="ARBA00022723"/>
    </source>
</evidence>
<evidence type="ECO:0000259" key="9">
    <source>
        <dbReference type="Pfam" id="PF04909"/>
    </source>
</evidence>
<evidence type="ECO:0000256" key="4">
    <source>
        <dbReference type="ARBA" id="ARBA00022833"/>
    </source>
</evidence>
<sequence length="321" mass="35885">MAHLKIDTHQHVFPPQIKRFMEGSPLSQGFSAPAWSPEMSLDFMAGNNIGTSILSYGIPVTVFGKEAAETAAMCREINEYLASLRDQDPSKFGFFTTLPSLEDVPRCIEEICYAFSVLKADGVNLFTSYNDKYLGHPDFEPVWAELDRHAAVVFIHPTMEGMEKSITEPFLMPRAVFDWPHETTRTAMHLIITNTVRKFPACKRILSHGGGTLPYVAGRIEDANMQARFSGKEPGEFLEDAKSFYFDLALVGHTGPLQLLMNFAKKGHILYGSDYPFVREDMLEQKTRAIDGMVDGDGEELVLVARKAAQTLFPRLKGPVN</sequence>
<accession>A0A8E2DWR1</accession>
<evidence type="ECO:0000256" key="3">
    <source>
        <dbReference type="ARBA" id="ARBA00022793"/>
    </source>
</evidence>
<keyword evidence="3 8" id="KW-0210">Decarboxylase</keyword>
<comment type="catalytic activity">
    <reaction evidence="6">
        <text>6-methylsalicylate + H(+) = 3-methylphenol + CO2</text>
        <dbReference type="Rhea" id="RHEA:23112"/>
        <dbReference type="ChEBI" id="CHEBI:15378"/>
        <dbReference type="ChEBI" id="CHEBI:16526"/>
        <dbReference type="ChEBI" id="CHEBI:17231"/>
        <dbReference type="ChEBI" id="CHEBI:36658"/>
        <dbReference type="EC" id="4.1.1.52"/>
    </reaction>
    <physiologicalReaction direction="left-to-right" evidence="6">
        <dbReference type="Rhea" id="RHEA:23113"/>
    </physiologicalReaction>
</comment>
<dbReference type="GO" id="GO:0047596">
    <property type="term" value="F:6-methylsalicylate decarboxylase activity"/>
    <property type="evidence" value="ECO:0007669"/>
    <property type="project" value="UniProtKB-EC"/>
</dbReference>
<gene>
    <name evidence="10" type="ORF">K432DRAFT_430731</name>
</gene>
<dbReference type="EMBL" id="KV745931">
    <property type="protein sequence ID" value="OCK73150.1"/>
    <property type="molecule type" value="Genomic_DNA"/>
</dbReference>
<dbReference type="OrthoDB" id="2832284at2759"/>
<evidence type="ECO:0000313" key="10">
    <source>
        <dbReference type="EMBL" id="OCK73150.1"/>
    </source>
</evidence>
<dbReference type="InterPro" id="IPR032465">
    <property type="entry name" value="ACMSD"/>
</dbReference>
<evidence type="ECO:0000313" key="11">
    <source>
        <dbReference type="Proteomes" id="UP000250266"/>
    </source>
</evidence>
<dbReference type="GO" id="GO:0046872">
    <property type="term" value="F:metal ion binding"/>
    <property type="evidence" value="ECO:0007669"/>
    <property type="project" value="UniProtKB-KW"/>
</dbReference>
<proteinExistence type="inferred from homology"/>
<dbReference type="EC" id="4.1.1.52" evidence="7"/>
<keyword evidence="10" id="KW-0378">Hydrolase</keyword>
<comment type="similarity">
    <text evidence="1">Belongs to the metallo-dependent hydrolases superfamily. ACMSD family.</text>
</comment>
<keyword evidence="11" id="KW-1185">Reference proteome</keyword>
<evidence type="ECO:0000256" key="5">
    <source>
        <dbReference type="ARBA" id="ARBA00023239"/>
    </source>
</evidence>
<reference evidence="10 11" key="1">
    <citation type="journal article" date="2016" name="Nat. Commun.">
        <title>Ectomycorrhizal ecology is imprinted in the genome of the dominant symbiotic fungus Cenococcum geophilum.</title>
        <authorList>
            <consortium name="DOE Joint Genome Institute"/>
            <person name="Peter M."/>
            <person name="Kohler A."/>
            <person name="Ohm R.A."/>
            <person name="Kuo A."/>
            <person name="Krutzmann J."/>
            <person name="Morin E."/>
            <person name="Arend M."/>
            <person name="Barry K.W."/>
            <person name="Binder M."/>
            <person name="Choi C."/>
            <person name="Clum A."/>
            <person name="Copeland A."/>
            <person name="Grisel N."/>
            <person name="Haridas S."/>
            <person name="Kipfer T."/>
            <person name="LaButti K."/>
            <person name="Lindquist E."/>
            <person name="Lipzen A."/>
            <person name="Maire R."/>
            <person name="Meier B."/>
            <person name="Mihaltcheva S."/>
            <person name="Molinier V."/>
            <person name="Murat C."/>
            <person name="Poggeler S."/>
            <person name="Quandt C.A."/>
            <person name="Sperisen C."/>
            <person name="Tritt A."/>
            <person name="Tisserant E."/>
            <person name="Crous P.W."/>
            <person name="Henrissat B."/>
            <person name="Nehls U."/>
            <person name="Egli S."/>
            <person name="Spatafora J.W."/>
            <person name="Grigoriev I.V."/>
            <person name="Martin F.M."/>
        </authorList>
    </citation>
    <scope>NUCLEOTIDE SEQUENCE [LARGE SCALE GENOMIC DNA]</scope>
    <source>
        <strain evidence="10 11">CBS 459.81</strain>
    </source>
</reference>
<dbReference type="Proteomes" id="UP000250266">
    <property type="component" value="Unassembled WGS sequence"/>
</dbReference>
<dbReference type="PANTHER" id="PTHR21240">
    <property type="entry name" value="2-AMINO-3-CARBOXYLMUCONATE-6-SEMIALDEHYDE DECARBOXYLASE"/>
    <property type="match status" value="1"/>
</dbReference>
<name>A0A8E2DWR1_9PEZI</name>
<dbReference type="GO" id="GO:0005829">
    <property type="term" value="C:cytosol"/>
    <property type="evidence" value="ECO:0007669"/>
    <property type="project" value="TreeGrafter"/>
</dbReference>
<dbReference type="InterPro" id="IPR006680">
    <property type="entry name" value="Amidohydro-rel"/>
</dbReference>
<evidence type="ECO:0000256" key="8">
    <source>
        <dbReference type="RuleBase" id="RU366045"/>
    </source>
</evidence>
<dbReference type="Pfam" id="PF04909">
    <property type="entry name" value="Amidohydro_2"/>
    <property type="match status" value="1"/>
</dbReference>
<keyword evidence="4" id="KW-0862">Zinc</keyword>
<evidence type="ECO:0000256" key="1">
    <source>
        <dbReference type="ARBA" id="ARBA00005871"/>
    </source>
</evidence>
<dbReference type="GO" id="GO:0019748">
    <property type="term" value="P:secondary metabolic process"/>
    <property type="evidence" value="ECO:0007669"/>
    <property type="project" value="TreeGrafter"/>
</dbReference>
<keyword evidence="5 8" id="KW-0456">Lyase</keyword>
<dbReference type="PANTHER" id="PTHR21240:SF29">
    <property type="entry name" value="AMIDOHYDROLASE-RELATED DOMAIN-CONTAINING PROTEIN"/>
    <property type="match status" value="1"/>
</dbReference>
<dbReference type="AlphaFoldDB" id="A0A8E2DWR1"/>
<evidence type="ECO:0000256" key="7">
    <source>
        <dbReference type="ARBA" id="ARBA00038889"/>
    </source>
</evidence>
<evidence type="ECO:0000256" key="6">
    <source>
        <dbReference type="ARBA" id="ARBA00036832"/>
    </source>
</evidence>
<organism evidence="10 11">
    <name type="scientific">Lepidopterella palustris CBS 459.81</name>
    <dbReference type="NCBI Taxonomy" id="1314670"/>
    <lineage>
        <taxon>Eukaryota</taxon>
        <taxon>Fungi</taxon>
        <taxon>Dikarya</taxon>
        <taxon>Ascomycota</taxon>
        <taxon>Pezizomycotina</taxon>
        <taxon>Dothideomycetes</taxon>
        <taxon>Pleosporomycetidae</taxon>
        <taxon>Mytilinidiales</taxon>
        <taxon>Argynnaceae</taxon>
        <taxon>Lepidopterella</taxon>
    </lineage>
</organism>
<dbReference type="SUPFAM" id="SSF51556">
    <property type="entry name" value="Metallo-dependent hydrolases"/>
    <property type="match status" value="1"/>
</dbReference>
<dbReference type="Gene3D" id="3.20.20.140">
    <property type="entry name" value="Metal-dependent hydrolases"/>
    <property type="match status" value="1"/>
</dbReference>